<reference evidence="2 3" key="1">
    <citation type="submission" date="2020-07" db="EMBL/GenBank/DDBJ databases">
        <authorList>
            <person name="Zhuang K."/>
            <person name="Ran Y."/>
        </authorList>
    </citation>
    <scope>NUCLEOTIDE SEQUENCE [LARGE SCALE GENOMIC DNA]</scope>
    <source>
        <strain evidence="2 3">WCH-YHL-001</strain>
    </source>
</reference>
<dbReference type="Pfam" id="PF12079">
    <property type="entry name" value="DUF3558"/>
    <property type="match status" value="1"/>
</dbReference>
<proteinExistence type="predicted"/>
<gene>
    <name evidence="2" type="ORF">H0264_36490</name>
</gene>
<protein>
    <submittedName>
        <fullName evidence="2">DUF3558 domain-containing protein</fullName>
    </submittedName>
</protein>
<evidence type="ECO:0000256" key="1">
    <source>
        <dbReference type="SAM" id="SignalP"/>
    </source>
</evidence>
<evidence type="ECO:0000313" key="3">
    <source>
        <dbReference type="Proteomes" id="UP000515512"/>
    </source>
</evidence>
<accession>A0A7D6ZQ29</accession>
<name>A0A7D6ZQ29_9NOCA</name>
<feature type="chain" id="PRO_5027663668" evidence="1">
    <location>
        <begin position="23"/>
        <end position="166"/>
    </location>
</feature>
<evidence type="ECO:0000313" key="2">
    <source>
        <dbReference type="EMBL" id="QLY34940.1"/>
    </source>
</evidence>
<feature type="signal peptide" evidence="1">
    <location>
        <begin position="1"/>
        <end position="22"/>
    </location>
</feature>
<dbReference type="Proteomes" id="UP000515512">
    <property type="component" value="Chromosome"/>
</dbReference>
<dbReference type="KEGG" id="nhu:H0264_36490"/>
<organism evidence="2 3">
    <name type="scientific">Nocardia huaxiensis</name>
    <dbReference type="NCBI Taxonomy" id="2755382"/>
    <lineage>
        <taxon>Bacteria</taxon>
        <taxon>Bacillati</taxon>
        <taxon>Actinomycetota</taxon>
        <taxon>Actinomycetes</taxon>
        <taxon>Mycobacteriales</taxon>
        <taxon>Nocardiaceae</taxon>
        <taxon>Nocardia</taxon>
    </lineage>
</organism>
<dbReference type="AlphaFoldDB" id="A0A7D6ZQ29"/>
<keyword evidence="1" id="KW-0732">Signal</keyword>
<dbReference type="EMBL" id="CP059399">
    <property type="protein sequence ID" value="QLY34940.1"/>
    <property type="molecule type" value="Genomic_DNA"/>
</dbReference>
<keyword evidence="3" id="KW-1185">Reference proteome</keyword>
<sequence length="166" mass="17724">MDVKRIVHGLALAILLAPAACAAGNDSATPTTTRTPVAESGAFLGECGGLTDDEVRQITGFRTLVPFARNGIKCRWESDGGELRVMFTWYRGSPIERERTVAKVSGKRMGELEINGHTGFTADASELCQGAVQDGADFFHWLIAGPSADCAALRTLARLTVERAGK</sequence>
<dbReference type="InterPro" id="IPR024520">
    <property type="entry name" value="DUF3558"/>
</dbReference>